<dbReference type="Gene3D" id="3.50.50.60">
    <property type="entry name" value="FAD/NAD(P)-binding domain"/>
    <property type="match status" value="1"/>
</dbReference>
<dbReference type="InterPro" id="IPR036188">
    <property type="entry name" value="FAD/NAD-bd_sf"/>
</dbReference>
<dbReference type="VEuPathDB" id="VectorBase:LLOJ007635"/>
<evidence type="ECO:0000313" key="2">
    <source>
        <dbReference type="Proteomes" id="UP000092461"/>
    </source>
</evidence>
<protein>
    <recommendedName>
        <fullName evidence="3">Oxidative stress-induced growth inhibitor 2</fullName>
    </recommendedName>
</protein>
<sequence length="618" mass="68814">MRDLNTKCSVTKETIYRDVVVVGNGPSGIALSFMLAGHWPYWNPKDVDAHPDELLRARLNYADNQKSLVEQDLATLADGLEGRSTNPVSLLLDSLTHPCADLGIELPSMLHYKYHPEKKIDHIVIGKGKAGGSWHRMDPNLRTLSLSAWMSLPGMDFNEWEAKNPPKAAPEVNHRDENGVCSCGKAMNGHCQRVDVENNNLAEDSAVCHQCAKKRKLPSPRKASIRQNHSKEVETRALISRVAEYYESYVREMDLERYFMNDATVTSITPFRCPPRELCGRANTARWIVSGIRKNKPFTILCRNVVLANGSSDLANRLGIRGERLAIPWLKHELPHLEAALEAIRPAERRNLKPVLIVGAGLSAADAITICRQSGIHVVHAFRSRTAGLDKMLPGNVYPEYHEVHRMMKTPHEAHSCYTPLPEHTIADVISVPSASGEERRRETRDFEVSFCAILIGARPDLRFLTPLATPAAHAMEDITPDSPIEENLSFFGRQLAWFKNLCAKCRHMNFCERVRRPEYKKICGHNFEKGMKVCECPPRATRTASEDTVTGLGLGEDPQAAIDGKNNPIAVDKYTNHVLRGPPGLFAMGPLVGDNFVRFIPGGALAITSALQNLEND</sequence>
<name>A0A1B0CRY7_LUTLO</name>
<dbReference type="EnsemblMetazoa" id="LLOJ007635-RA">
    <property type="protein sequence ID" value="LLOJ007635-PA"/>
    <property type="gene ID" value="LLOJ007635"/>
</dbReference>
<proteinExistence type="predicted"/>
<dbReference type="Proteomes" id="UP000092461">
    <property type="component" value="Unassembled WGS sequence"/>
</dbReference>
<organism evidence="1 2">
    <name type="scientific">Lutzomyia longipalpis</name>
    <name type="common">Sand fly</name>
    <dbReference type="NCBI Taxonomy" id="7200"/>
    <lineage>
        <taxon>Eukaryota</taxon>
        <taxon>Metazoa</taxon>
        <taxon>Ecdysozoa</taxon>
        <taxon>Arthropoda</taxon>
        <taxon>Hexapoda</taxon>
        <taxon>Insecta</taxon>
        <taxon>Pterygota</taxon>
        <taxon>Neoptera</taxon>
        <taxon>Endopterygota</taxon>
        <taxon>Diptera</taxon>
        <taxon>Nematocera</taxon>
        <taxon>Psychodoidea</taxon>
        <taxon>Psychodidae</taxon>
        <taxon>Lutzomyia</taxon>
        <taxon>Lutzomyia</taxon>
    </lineage>
</organism>
<evidence type="ECO:0000313" key="1">
    <source>
        <dbReference type="EnsemblMetazoa" id="LLOJ007635-PA"/>
    </source>
</evidence>
<reference evidence="1" key="1">
    <citation type="submission" date="2020-05" db="UniProtKB">
        <authorList>
            <consortium name="EnsemblMetazoa"/>
        </authorList>
    </citation>
    <scope>IDENTIFICATION</scope>
    <source>
        <strain evidence="1">Jacobina</strain>
    </source>
</reference>
<dbReference type="AlphaFoldDB" id="A0A1B0CRY7"/>
<dbReference type="PANTHER" id="PTHR15192:SF8">
    <property type="entry name" value="FAD_NAD(P)-BINDING DOMAIN-CONTAINING PROTEIN"/>
    <property type="match status" value="1"/>
</dbReference>
<dbReference type="PANTHER" id="PTHR15192">
    <property type="entry name" value="PROTEIN CBG05349"/>
    <property type="match status" value="1"/>
</dbReference>
<dbReference type="SUPFAM" id="SSF51905">
    <property type="entry name" value="FAD/NAD(P)-binding domain"/>
    <property type="match status" value="1"/>
</dbReference>
<dbReference type="EMBL" id="AJWK01025482">
    <property type="status" value="NOT_ANNOTATED_CDS"/>
    <property type="molecule type" value="Genomic_DNA"/>
</dbReference>
<dbReference type="InterPro" id="IPR029731">
    <property type="entry name" value="OSGIN1/2"/>
</dbReference>
<accession>A0A1B0CRY7</accession>
<evidence type="ECO:0008006" key="3">
    <source>
        <dbReference type="Google" id="ProtNLM"/>
    </source>
</evidence>
<keyword evidence="2" id="KW-1185">Reference proteome</keyword>
<dbReference type="EMBL" id="AJWK01025483">
    <property type="status" value="NOT_ANNOTATED_CDS"/>
    <property type="molecule type" value="Genomic_DNA"/>
</dbReference>
<dbReference type="VEuPathDB" id="VectorBase:LLONM1_009974"/>